<comment type="caution">
    <text evidence="1">The sequence shown here is derived from an EMBL/GenBank/DDBJ whole genome shotgun (WGS) entry which is preliminary data.</text>
</comment>
<dbReference type="Proteomes" id="UP000828390">
    <property type="component" value="Unassembled WGS sequence"/>
</dbReference>
<sequence length="87" mass="9804">MFRCEFLSHWNPSGKESPVKGKSEVRILSDSSECYIRHCCALPDGQVLVADNINNKVKLLDQQCQMISHWDVGVVQGAYVGLHSMRL</sequence>
<evidence type="ECO:0000313" key="2">
    <source>
        <dbReference type="Proteomes" id="UP000828390"/>
    </source>
</evidence>
<evidence type="ECO:0000313" key="1">
    <source>
        <dbReference type="EMBL" id="KAH3800124.1"/>
    </source>
</evidence>
<protein>
    <submittedName>
        <fullName evidence="1">Uncharacterized protein</fullName>
    </submittedName>
</protein>
<gene>
    <name evidence="1" type="ORF">DPMN_153751</name>
</gene>
<dbReference type="AlphaFoldDB" id="A0A9D4FJ62"/>
<dbReference type="EMBL" id="JAIWYP010000007">
    <property type="protein sequence ID" value="KAH3800124.1"/>
    <property type="molecule type" value="Genomic_DNA"/>
</dbReference>
<keyword evidence="2" id="KW-1185">Reference proteome</keyword>
<name>A0A9D4FJ62_DREPO</name>
<reference evidence="1" key="1">
    <citation type="journal article" date="2019" name="bioRxiv">
        <title>The Genome of the Zebra Mussel, Dreissena polymorpha: A Resource for Invasive Species Research.</title>
        <authorList>
            <person name="McCartney M.A."/>
            <person name="Auch B."/>
            <person name="Kono T."/>
            <person name="Mallez S."/>
            <person name="Zhang Y."/>
            <person name="Obille A."/>
            <person name="Becker A."/>
            <person name="Abrahante J.E."/>
            <person name="Garbe J."/>
            <person name="Badalamenti J.P."/>
            <person name="Herman A."/>
            <person name="Mangelson H."/>
            <person name="Liachko I."/>
            <person name="Sullivan S."/>
            <person name="Sone E.D."/>
            <person name="Koren S."/>
            <person name="Silverstein K.A.T."/>
            <person name="Beckman K.B."/>
            <person name="Gohl D.M."/>
        </authorList>
    </citation>
    <scope>NUCLEOTIDE SEQUENCE</scope>
    <source>
        <strain evidence="1">Duluth1</strain>
        <tissue evidence="1">Whole animal</tissue>
    </source>
</reference>
<accession>A0A9D4FJ62</accession>
<proteinExistence type="predicted"/>
<reference evidence="1" key="2">
    <citation type="submission" date="2020-11" db="EMBL/GenBank/DDBJ databases">
        <authorList>
            <person name="McCartney M.A."/>
            <person name="Auch B."/>
            <person name="Kono T."/>
            <person name="Mallez S."/>
            <person name="Becker A."/>
            <person name="Gohl D.M."/>
            <person name="Silverstein K.A.T."/>
            <person name="Koren S."/>
            <person name="Bechman K.B."/>
            <person name="Herman A."/>
            <person name="Abrahante J.E."/>
            <person name="Garbe J."/>
        </authorList>
    </citation>
    <scope>NUCLEOTIDE SEQUENCE</scope>
    <source>
        <strain evidence="1">Duluth1</strain>
        <tissue evidence="1">Whole animal</tissue>
    </source>
</reference>
<organism evidence="1 2">
    <name type="scientific">Dreissena polymorpha</name>
    <name type="common">Zebra mussel</name>
    <name type="synonym">Mytilus polymorpha</name>
    <dbReference type="NCBI Taxonomy" id="45954"/>
    <lineage>
        <taxon>Eukaryota</taxon>
        <taxon>Metazoa</taxon>
        <taxon>Spiralia</taxon>
        <taxon>Lophotrochozoa</taxon>
        <taxon>Mollusca</taxon>
        <taxon>Bivalvia</taxon>
        <taxon>Autobranchia</taxon>
        <taxon>Heteroconchia</taxon>
        <taxon>Euheterodonta</taxon>
        <taxon>Imparidentia</taxon>
        <taxon>Neoheterodontei</taxon>
        <taxon>Myida</taxon>
        <taxon>Dreissenoidea</taxon>
        <taxon>Dreissenidae</taxon>
        <taxon>Dreissena</taxon>
    </lineage>
</organism>